<protein>
    <submittedName>
        <fullName evidence="2">NADP-dependent oxidoreductase</fullName>
        <ecNumber evidence="2">1.-.-.-</ecNumber>
    </submittedName>
</protein>
<keyword evidence="2" id="KW-0560">Oxidoreductase</keyword>
<dbReference type="RefSeq" id="WP_319954171.1">
    <property type="nucleotide sequence ID" value="NZ_JAXAVX010000004.1"/>
</dbReference>
<organism evidence="2 3">
    <name type="scientific">Patulibacter brassicae</name>
    <dbReference type="NCBI Taxonomy" id="1705717"/>
    <lineage>
        <taxon>Bacteria</taxon>
        <taxon>Bacillati</taxon>
        <taxon>Actinomycetota</taxon>
        <taxon>Thermoleophilia</taxon>
        <taxon>Solirubrobacterales</taxon>
        <taxon>Patulibacteraceae</taxon>
        <taxon>Patulibacter</taxon>
    </lineage>
</organism>
<dbReference type="EC" id="1.-.-.-" evidence="2"/>
<comment type="caution">
    <text evidence="2">The sequence shown here is derived from an EMBL/GenBank/DDBJ whole genome shotgun (WGS) entry which is preliminary data.</text>
</comment>
<reference evidence="2 3" key="1">
    <citation type="submission" date="2023-11" db="EMBL/GenBank/DDBJ databases">
        <authorList>
            <person name="Xu M."/>
            <person name="Jiang T."/>
        </authorList>
    </citation>
    <scope>NUCLEOTIDE SEQUENCE [LARGE SCALE GENOMIC DNA]</scope>
    <source>
        <strain evidence="2 3">SD</strain>
    </source>
</reference>
<dbReference type="InterPro" id="IPR020843">
    <property type="entry name" value="ER"/>
</dbReference>
<dbReference type="InterPro" id="IPR050700">
    <property type="entry name" value="YIM1/Zinc_Alcohol_DH_Fams"/>
</dbReference>
<dbReference type="InterPro" id="IPR013154">
    <property type="entry name" value="ADH-like_N"/>
</dbReference>
<dbReference type="PANTHER" id="PTHR11695:SF294">
    <property type="entry name" value="RETICULON-4-INTERACTING PROTEIN 1, MITOCHONDRIAL"/>
    <property type="match status" value="1"/>
</dbReference>
<sequence length="329" mass="33670">MRTASMAAVVAPEPGPPEVLELREVPRPVPGPGEVLIRTTAIGVNPVDAKTRAGGGAAGLLDGAPHPGHPDADGADAFPWIPGWDVAGVVEEAGWGVVRFAPGDRVFGMVGFPRRADGYAEYVVAPQSQLSRSPRSLSDEETVALALPGLTAWQALVDAGGLEVNQRLLVLAAAGGVGHLAVQIGVDLGAEVIAVGSPGNLEFLRDLGASEVLDRTAIDDLASATAPVDLVLDGVGGDARAQAFAVAKPGGVVATLPSNSWAGPAPRDDVRAPQVFVVPDGLELQLLTGTVERGMLKPHVADVLPLAEAAEAHRRIASGTVRGKLVLRP</sequence>
<evidence type="ECO:0000313" key="3">
    <source>
        <dbReference type="Proteomes" id="UP001277761"/>
    </source>
</evidence>
<dbReference type="InterPro" id="IPR011032">
    <property type="entry name" value="GroES-like_sf"/>
</dbReference>
<gene>
    <name evidence="2" type="ORF">SK069_10460</name>
</gene>
<dbReference type="Proteomes" id="UP001277761">
    <property type="component" value="Unassembled WGS sequence"/>
</dbReference>
<dbReference type="Pfam" id="PF13602">
    <property type="entry name" value="ADH_zinc_N_2"/>
    <property type="match status" value="1"/>
</dbReference>
<feature type="domain" description="Enoyl reductase (ER)" evidence="1">
    <location>
        <begin position="15"/>
        <end position="327"/>
    </location>
</feature>
<dbReference type="GO" id="GO:0016491">
    <property type="term" value="F:oxidoreductase activity"/>
    <property type="evidence" value="ECO:0007669"/>
    <property type="project" value="UniProtKB-KW"/>
</dbReference>
<dbReference type="PANTHER" id="PTHR11695">
    <property type="entry name" value="ALCOHOL DEHYDROGENASE RELATED"/>
    <property type="match status" value="1"/>
</dbReference>
<evidence type="ECO:0000259" key="1">
    <source>
        <dbReference type="SMART" id="SM00829"/>
    </source>
</evidence>
<dbReference type="InterPro" id="IPR036291">
    <property type="entry name" value="NAD(P)-bd_dom_sf"/>
</dbReference>
<dbReference type="SUPFAM" id="SSF50129">
    <property type="entry name" value="GroES-like"/>
    <property type="match status" value="1"/>
</dbReference>
<keyword evidence="3" id="KW-1185">Reference proteome</keyword>
<name>A0ABU4VJK6_9ACTN</name>
<dbReference type="SMART" id="SM00829">
    <property type="entry name" value="PKS_ER"/>
    <property type="match status" value="1"/>
</dbReference>
<dbReference type="CDD" id="cd05289">
    <property type="entry name" value="MDR_like_2"/>
    <property type="match status" value="1"/>
</dbReference>
<evidence type="ECO:0000313" key="2">
    <source>
        <dbReference type="EMBL" id="MDX8152016.1"/>
    </source>
</evidence>
<dbReference type="SUPFAM" id="SSF51735">
    <property type="entry name" value="NAD(P)-binding Rossmann-fold domains"/>
    <property type="match status" value="1"/>
</dbReference>
<dbReference type="Pfam" id="PF08240">
    <property type="entry name" value="ADH_N"/>
    <property type="match status" value="1"/>
</dbReference>
<dbReference type="Gene3D" id="3.90.180.10">
    <property type="entry name" value="Medium-chain alcohol dehydrogenases, catalytic domain"/>
    <property type="match status" value="1"/>
</dbReference>
<proteinExistence type="predicted"/>
<accession>A0ABU4VJK6</accession>
<dbReference type="Gene3D" id="3.40.50.720">
    <property type="entry name" value="NAD(P)-binding Rossmann-like Domain"/>
    <property type="match status" value="1"/>
</dbReference>
<dbReference type="EMBL" id="JAXAVX010000004">
    <property type="protein sequence ID" value="MDX8152016.1"/>
    <property type="molecule type" value="Genomic_DNA"/>
</dbReference>